<dbReference type="AlphaFoldDB" id="A0A9Q4C204"/>
<dbReference type="Proteomes" id="UP001149411">
    <property type="component" value="Unassembled WGS sequence"/>
</dbReference>
<dbReference type="SUPFAM" id="SSF103025">
    <property type="entry name" value="Folate-binding domain"/>
    <property type="match status" value="1"/>
</dbReference>
<gene>
    <name evidence="2" type="ORF">EGH25_03640</name>
</gene>
<feature type="domain" description="Aminomethyltransferase C-terminal" evidence="1">
    <location>
        <begin position="210"/>
        <end position="266"/>
    </location>
</feature>
<dbReference type="EMBL" id="RKLV01000003">
    <property type="protein sequence ID" value="MCX2818445.1"/>
    <property type="molecule type" value="Genomic_DNA"/>
</dbReference>
<dbReference type="Gene3D" id="3.30.1360.120">
    <property type="entry name" value="Probable tRNA modification gtpase trme, domain 1"/>
    <property type="match status" value="2"/>
</dbReference>
<dbReference type="PANTHER" id="PTHR22602">
    <property type="entry name" value="TRANSFERASE CAF17, MITOCHONDRIAL-RELATED"/>
    <property type="match status" value="1"/>
</dbReference>
<protein>
    <recommendedName>
        <fullName evidence="1">Aminomethyltransferase C-terminal domain-containing protein</fullName>
    </recommendedName>
</protein>
<organism evidence="2 3">
    <name type="scientific">Halorutilus salinus</name>
    <dbReference type="NCBI Taxonomy" id="2487751"/>
    <lineage>
        <taxon>Archaea</taxon>
        <taxon>Methanobacteriati</taxon>
        <taxon>Methanobacteriota</taxon>
        <taxon>Stenosarchaea group</taxon>
        <taxon>Halobacteria</taxon>
        <taxon>Halorutilales</taxon>
        <taxon>Halorutilaceae</taxon>
        <taxon>Halorutilus</taxon>
    </lineage>
</organism>
<dbReference type="PANTHER" id="PTHR22602:SF0">
    <property type="entry name" value="TRANSFERASE CAF17, MITOCHONDRIAL-RELATED"/>
    <property type="match status" value="1"/>
</dbReference>
<evidence type="ECO:0000259" key="1">
    <source>
        <dbReference type="Pfam" id="PF08669"/>
    </source>
</evidence>
<dbReference type="PIRSF" id="PIRSF006487">
    <property type="entry name" value="GcvT"/>
    <property type="match status" value="1"/>
</dbReference>
<dbReference type="InterPro" id="IPR029043">
    <property type="entry name" value="GcvT/YgfZ_C"/>
</dbReference>
<comment type="caution">
    <text evidence="2">The sequence shown here is derived from an EMBL/GenBank/DDBJ whole genome shotgun (WGS) entry which is preliminary data.</text>
</comment>
<dbReference type="InterPro" id="IPR013977">
    <property type="entry name" value="GcvT_C"/>
</dbReference>
<proteinExistence type="predicted"/>
<dbReference type="SUPFAM" id="SSF101790">
    <property type="entry name" value="Aminomethyltransferase beta-barrel domain"/>
    <property type="match status" value="1"/>
</dbReference>
<accession>A0A9Q4C204</accession>
<dbReference type="RefSeq" id="WP_266086290.1">
    <property type="nucleotide sequence ID" value="NZ_RKLV01000003.1"/>
</dbReference>
<dbReference type="InterPro" id="IPR045179">
    <property type="entry name" value="YgfZ/GcvT"/>
</dbReference>
<dbReference type="GO" id="GO:0016226">
    <property type="term" value="P:iron-sulfur cluster assembly"/>
    <property type="evidence" value="ECO:0007669"/>
    <property type="project" value="TreeGrafter"/>
</dbReference>
<keyword evidence="3" id="KW-1185">Reference proteome</keyword>
<dbReference type="Pfam" id="PF08669">
    <property type="entry name" value="GCV_T_C"/>
    <property type="match status" value="1"/>
</dbReference>
<evidence type="ECO:0000313" key="2">
    <source>
        <dbReference type="EMBL" id="MCX2818445.1"/>
    </source>
</evidence>
<reference evidence="2" key="1">
    <citation type="submission" date="2022-09" db="EMBL/GenBank/DDBJ databases">
        <title>Haloadaptaus new haloarchaeum isolated from saline soil.</title>
        <authorList>
            <person name="Duran-Viseras A."/>
            <person name="Sanchez-Porro C."/>
            <person name="Ventosa A."/>
        </authorList>
    </citation>
    <scope>NUCLEOTIDE SEQUENCE</scope>
    <source>
        <strain evidence="2">F3-133</strain>
    </source>
</reference>
<name>A0A9Q4C204_9EURY</name>
<sequence>MTEEGNETAGYEAVYDTFGWKPLDAEVLRLTGEDAHDFLDRTVTAEVRDRPTRALLLDPNGKTQDDLRVVPRDNGFLVLSRRPDETADVWRSNIFVEDVEIQKTDHGVVSVQGSEAAQAVGKLDAEATYEAKRSVPGGYDAVGDQLKPDAPRYDDHADALRVEAGVAGFENELAGRIPVGARLELFSEDKCYVGQEVVARVRQRGGGASRVLHPLVLEDNVSEGATVMRDGTPVGETTTVADSPRYGDIGLAYIETDAVGGTVEVEGVEAEARKPPLREDV</sequence>
<dbReference type="InterPro" id="IPR027266">
    <property type="entry name" value="TrmE/GcvT-like"/>
</dbReference>
<evidence type="ECO:0000313" key="3">
    <source>
        <dbReference type="Proteomes" id="UP001149411"/>
    </source>
</evidence>